<comment type="caution">
    <text evidence="1">The sequence shown here is derived from an EMBL/GenBank/DDBJ whole genome shotgun (WGS) entry which is preliminary data.</text>
</comment>
<name>A0ABS7VDK6_9GAMM</name>
<dbReference type="RefSeq" id="WP_224162972.1">
    <property type="nucleotide sequence ID" value="NZ_JAIRBT010000015.1"/>
</dbReference>
<dbReference type="EMBL" id="JAIRBT010000015">
    <property type="protein sequence ID" value="MBZ6066974.1"/>
    <property type="molecule type" value="Genomic_DNA"/>
</dbReference>
<dbReference type="Proteomes" id="UP000774958">
    <property type="component" value="Unassembled WGS sequence"/>
</dbReference>
<reference evidence="1 2" key="1">
    <citation type="submission" date="2021-09" db="EMBL/GenBank/DDBJ databases">
        <title>Aeromonas schubertii isolated from Asian sea bass.</title>
        <authorList>
            <person name="Pinpimai K."/>
        </authorList>
    </citation>
    <scope>NUCLEOTIDE SEQUENCE [LARGE SCALE GENOMIC DNA]</scope>
    <source>
        <strain evidence="1 2">CHULA2021a</strain>
    </source>
</reference>
<accession>A0ABS7VDK6</accession>
<evidence type="ECO:0000313" key="2">
    <source>
        <dbReference type="Proteomes" id="UP000774958"/>
    </source>
</evidence>
<proteinExistence type="predicted"/>
<gene>
    <name evidence="1" type="ORF">LA374_12280</name>
</gene>
<dbReference type="InterPro" id="IPR037175">
    <property type="entry name" value="KFase_sf"/>
</dbReference>
<dbReference type="Gene3D" id="3.50.30.50">
    <property type="entry name" value="Putative cyclase"/>
    <property type="match status" value="1"/>
</dbReference>
<dbReference type="Pfam" id="PF04199">
    <property type="entry name" value="Cyclase"/>
    <property type="match status" value="1"/>
</dbReference>
<keyword evidence="2" id="KW-1185">Reference proteome</keyword>
<evidence type="ECO:0000313" key="1">
    <source>
        <dbReference type="EMBL" id="MBZ6066974.1"/>
    </source>
</evidence>
<sequence length="186" mass="20340">MNNTQRLSIEVNEDHPAYQWARRQSDSVAAFGHIGTHIDCYSKGPQKSEYQVETVVIDCRVAMPTMAMVKGLDMGGKGVVLYTGNLERHDYGTPAYGKCATHLTSEVLDQMLGQGAAFILIDSYGIGAHGEEHISFDRRCEDHDCFVIENIRMTEAIAGQMRGVAIRFDRAGGATGKPCEVTALLG</sequence>
<protein>
    <submittedName>
        <fullName evidence="1">Cyclase family protein</fullName>
    </submittedName>
</protein>
<dbReference type="SUPFAM" id="SSF102198">
    <property type="entry name" value="Putative cyclase"/>
    <property type="match status" value="1"/>
</dbReference>
<dbReference type="InterPro" id="IPR007325">
    <property type="entry name" value="KFase/CYL"/>
</dbReference>
<organism evidence="1 2">
    <name type="scientific">Aeromonas schubertii</name>
    <dbReference type="NCBI Taxonomy" id="652"/>
    <lineage>
        <taxon>Bacteria</taxon>
        <taxon>Pseudomonadati</taxon>
        <taxon>Pseudomonadota</taxon>
        <taxon>Gammaproteobacteria</taxon>
        <taxon>Aeromonadales</taxon>
        <taxon>Aeromonadaceae</taxon>
        <taxon>Aeromonas</taxon>
    </lineage>
</organism>